<comment type="caution">
    <text evidence="3">The sequence shown here is derived from an EMBL/GenBank/DDBJ whole genome shotgun (WGS) entry which is preliminary data.</text>
</comment>
<feature type="active site" description="Proton donor/acceptor" evidence="2">
    <location>
        <position position="123"/>
    </location>
</feature>
<dbReference type="Pfam" id="PF04203">
    <property type="entry name" value="Sortase"/>
    <property type="match status" value="1"/>
</dbReference>
<dbReference type="HOGENOM" id="CLU_034078_3_1_9"/>
<dbReference type="RefSeq" id="WP_006439922.1">
    <property type="nucleotide sequence ID" value="NZ_DS995356.1"/>
</dbReference>
<dbReference type="MEROPS" id="C60.002"/>
<dbReference type="OrthoDB" id="9806013at2"/>
<accession>B6FYQ1</accession>
<keyword evidence="1" id="KW-0378">Hydrolase</keyword>
<evidence type="ECO:0000256" key="2">
    <source>
        <dbReference type="PIRSR" id="PIRSR605754-1"/>
    </source>
</evidence>
<feature type="active site" description="Acyl-thioester intermediate" evidence="2">
    <location>
        <position position="217"/>
    </location>
</feature>
<dbReference type="STRING" id="500633.CLOHIR_01004"/>
<dbReference type="NCBIfam" id="TIGR03064">
    <property type="entry name" value="sortase_srtB"/>
    <property type="match status" value="1"/>
</dbReference>
<reference evidence="3 4" key="1">
    <citation type="submission" date="2008-09" db="EMBL/GenBank/DDBJ databases">
        <authorList>
            <person name="Fulton L."/>
            <person name="Clifton S."/>
            <person name="Fulton B."/>
            <person name="Xu J."/>
            <person name="Minx P."/>
            <person name="Pepin K.H."/>
            <person name="Johnson M."/>
            <person name="Thiruvilangam P."/>
            <person name="Bhonagiri V."/>
            <person name="Nash W.E."/>
            <person name="Mardis E.R."/>
            <person name="Wilson R.K."/>
        </authorList>
    </citation>
    <scope>NUCLEOTIDE SEQUENCE [LARGE SCALE GENOMIC DNA]</scope>
    <source>
        <strain evidence="3 4">DSM 13275</strain>
    </source>
</reference>
<dbReference type="Gene3D" id="2.40.260.10">
    <property type="entry name" value="Sortase"/>
    <property type="match status" value="1"/>
</dbReference>
<proteinExistence type="predicted"/>
<name>B6FYQ1_PEPHT</name>
<dbReference type="CDD" id="cd05826">
    <property type="entry name" value="Sortase_B"/>
    <property type="match status" value="1"/>
</dbReference>
<reference evidence="3 4" key="2">
    <citation type="submission" date="2008-10" db="EMBL/GenBank/DDBJ databases">
        <title>Draft genome sequence of Clostridium hiranonis (DSM 13275).</title>
        <authorList>
            <person name="Sudarsanam P."/>
            <person name="Ley R."/>
            <person name="Guruge J."/>
            <person name="Turnbaugh P.J."/>
            <person name="Mahowald M."/>
            <person name="Liep D."/>
            <person name="Gordon J."/>
        </authorList>
    </citation>
    <scope>NUCLEOTIDE SEQUENCE [LARGE SCALE GENOMIC DNA]</scope>
    <source>
        <strain evidence="3 4">DSM 13275</strain>
    </source>
</reference>
<dbReference type="Proteomes" id="UP000003178">
    <property type="component" value="Unassembled WGS sequence"/>
</dbReference>
<keyword evidence="4" id="KW-1185">Reference proteome</keyword>
<evidence type="ECO:0000256" key="1">
    <source>
        <dbReference type="ARBA" id="ARBA00022801"/>
    </source>
</evidence>
<protein>
    <submittedName>
        <fullName evidence="3">Sortase, SrtB family</fullName>
    </submittedName>
</protein>
<dbReference type="SUPFAM" id="SSF63817">
    <property type="entry name" value="Sortase"/>
    <property type="match status" value="1"/>
</dbReference>
<dbReference type="GO" id="GO:0016787">
    <property type="term" value="F:hydrolase activity"/>
    <property type="evidence" value="ECO:0007669"/>
    <property type="project" value="UniProtKB-KW"/>
</dbReference>
<gene>
    <name evidence="3" type="primary">srtB</name>
    <name evidence="3" type="ORF">CLOHIR_01004</name>
</gene>
<evidence type="ECO:0000313" key="3">
    <source>
        <dbReference type="EMBL" id="EEA85282.1"/>
    </source>
</evidence>
<dbReference type="InterPro" id="IPR023365">
    <property type="entry name" value="Sortase_dom-sf"/>
</dbReference>
<dbReference type="eggNOG" id="COG4509">
    <property type="taxonomic scope" value="Bacteria"/>
</dbReference>
<dbReference type="AlphaFoldDB" id="B6FYQ1"/>
<sequence length="239" mass="28346">MNKHLRNFISLVLVAVMAVSGYKIVTTLLDYKKASDTYTEIRENYSPEAEEGFMEDDLKNINPDYRLWLFVENTNINYPVVSYGNNDYYLYRDFLGEDSKSGTLFMDYRNNFETDESTVIYGHNMKNKTMFNNLELFKEKDFWNSDSLIHIYRGDYEYIYEPFSIFVAKPEFDYVKVDFDGENDFNEYMNQVRASSTYWNEDATPKYKDKILTLSTCSYEFDDARTVLEAKLIDKIPIQ</sequence>
<evidence type="ECO:0000313" key="4">
    <source>
        <dbReference type="Proteomes" id="UP000003178"/>
    </source>
</evidence>
<dbReference type="InterPro" id="IPR005754">
    <property type="entry name" value="Sortase"/>
</dbReference>
<dbReference type="InterPro" id="IPR009835">
    <property type="entry name" value="SrtB"/>
</dbReference>
<dbReference type="EMBL" id="ABWP01000045">
    <property type="protein sequence ID" value="EEA85282.1"/>
    <property type="molecule type" value="Genomic_DNA"/>
</dbReference>
<organism evidence="3 4">
    <name type="scientific">Peptacetobacter hiranonis (strain DSM 13275 / JCM 10541 / KCTC 15199 / TO-931)</name>
    <name type="common">Clostridium hiranonis</name>
    <dbReference type="NCBI Taxonomy" id="500633"/>
    <lineage>
        <taxon>Bacteria</taxon>
        <taxon>Bacillati</taxon>
        <taxon>Bacillota</taxon>
        <taxon>Clostridia</taxon>
        <taxon>Peptostreptococcales</taxon>
        <taxon>Peptostreptococcaceae</taxon>
        <taxon>Peptacetobacter</taxon>
    </lineage>
</organism>